<evidence type="ECO:0000256" key="1">
    <source>
        <dbReference type="SAM" id="MobiDB-lite"/>
    </source>
</evidence>
<evidence type="ECO:0000313" key="2">
    <source>
        <dbReference type="EMBL" id="MEQ2158824.1"/>
    </source>
</evidence>
<evidence type="ECO:0000313" key="3">
    <source>
        <dbReference type="Proteomes" id="UP001476798"/>
    </source>
</evidence>
<dbReference type="EMBL" id="JAHRIO010001239">
    <property type="protein sequence ID" value="MEQ2158824.1"/>
    <property type="molecule type" value="Genomic_DNA"/>
</dbReference>
<feature type="region of interest" description="Disordered" evidence="1">
    <location>
        <begin position="177"/>
        <end position="197"/>
    </location>
</feature>
<sequence length="228" mass="25162">MFSAEPKQVGPVQTYDIAKISYPKQLQLETGYSQVNTWLSLVQEAAYKAKKGNCIVCAQARPNLILVETAFEYTNYGSSSASNTSDIDCLLQVMSQDNLDSKCVGWDKIYPVAPQNTTPPVFQPTMLTKATCFNNGNDAAGHFNVGRLPVEYCVKTYDLTGKEMILLTGLSGHHYHQNERVRKGQRPRGNKCAKTSGSRLNNLSCSSLTAQVEGNRRENVPAEGFLLK</sequence>
<proteinExistence type="predicted"/>
<keyword evidence="3" id="KW-1185">Reference proteome</keyword>
<organism evidence="2 3">
    <name type="scientific">Goodea atripinnis</name>
    <dbReference type="NCBI Taxonomy" id="208336"/>
    <lineage>
        <taxon>Eukaryota</taxon>
        <taxon>Metazoa</taxon>
        <taxon>Chordata</taxon>
        <taxon>Craniata</taxon>
        <taxon>Vertebrata</taxon>
        <taxon>Euteleostomi</taxon>
        <taxon>Actinopterygii</taxon>
        <taxon>Neopterygii</taxon>
        <taxon>Teleostei</taxon>
        <taxon>Neoteleostei</taxon>
        <taxon>Acanthomorphata</taxon>
        <taxon>Ovalentaria</taxon>
        <taxon>Atherinomorphae</taxon>
        <taxon>Cyprinodontiformes</taxon>
        <taxon>Goodeidae</taxon>
        <taxon>Goodea</taxon>
    </lineage>
</organism>
<dbReference type="Proteomes" id="UP001476798">
    <property type="component" value="Unassembled WGS sequence"/>
</dbReference>
<comment type="caution">
    <text evidence="2">The sequence shown here is derived from an EMBL/GenBank/DDBJ whole genome shotgun (WGS) entry which is preliminary data.</text>
</comment>
<name>A0ABV0MIA6_9TELE</name>
<accession>A0ABV0MIA6</accession>
<protein>
    <submittedName>
        <fullName evidence="2">Uncharacterized protein</fullName>
    </submittedName>
</protein>
<gene>
    <name evidence="2" type="ORF">GOODEAATRI_016212</name>
</gene>
<reference evidence="2 3" key="1">
    <citation type="submission" date="2021-06" db="EMBL/GenBank/DDBJ databases">
        <authorList>
            <person name="Palmer J.M."/>
        </authorList>
    </citation>
    <scope>NUCLEOTIDE SEQUENCE [LARGE SCALE GENOMIC DNA]</scope>
    <source>
        <strain evidence="2 3">GA_2019</strain>
        <tissue evidence="2">Muscle</tissue>
    </source>
</reference>